<evidence type="ECO:0000259" key="12">
    <source>
        <dbReference type="PROSITE" id="PS51843"/>
    </source>
</evidence>
<evidence type="ECO:0000256" key="3">
    <source>
        <dbReference type="ARBA" id="ARBA00022833"/>
    </source>
</evidence>
<evidence type="ECO:0000259" key="11">
    <source>
        <dbReference type="PROSITE" id="PS51030"/>
    </source>
</evidence>
<dbReference type="Pfam" id="PF00105">
    <property type="entry name" value="zf-C4"/>
    <property type="match status" value="1"/>
</dbReference>
<comment type="similarity">
    <text evidence="9">Belongs to the nuclear hormone receptor family.</text>
</comment>
<dbReference type="EMBL" id="CAXKWB010009830">
    <property type="protein sequence ID" value="CAL4096185.1"/>
    <property type="molecule type" value="Genomic_DNA"/>
</dbReference>
<keyword evidence="2 9" id="KW-0863">Zinc-finger</keyword>
<gene>
    <name evidence="13" type="ORF">MNOR_LOCUS15603</name>
</gene>
<dbReference type="GO" id="GO:0000978">
    <property type="term" value="F:RNA polymerase II cis-regulatory region sequence-specific DNA binding"/>
    <property type="evidence" value="ECO:0007669"/>
    <property type="project" value="TreeGrafter"/>
</dbReference>
<proteinExistence type="inferred from homology"/>
<keyword evidence="4 9" id="KW-0805">Transcription regulation</keyword>
<keyword evidence="5 9" id="KW-0238">DNA-binding</keyword>
<dbReference type="SMART" id="SM00399">
    <property type="entry name" value="ZnF_C4"/>
    <property type="match status" value="1"/>
</dbReference>
<reference evidence="13 14" key="1">
    <citation type="submission" date="2024-05" db="EMBL/GenBank/DDBJ databases">
        <authorList>
            <person name="Wallberg A."/>
        </authorList>
    </citation>
    <scope>NUCLEOTIDE SEQUENCE [LARGE SCALE GENOMIC DNA]</scope>
</reference>
<dbReference type="Proteomes" id="UP001497623">
    <property type="component" value="Unassembled WGS sequence"/>
</dbReference>
<feature type="domain" description="NR LBD" evidence="12">
    <location>
        <begin position="312"/>
        <end position="543"/>
    </location>
</feature>
<keyword evidence="6 9" id="KW-0804">Transcription</keyword>
<keyword evidence="3 9" id="KW-0862">Zinc</keyword>
<comment type="caution">
    <text evidence="13">The sequence shown here is derived from an EMBL/GenBank/DDBJ whole genome shotgun (WGS) entry which is preliminary data.</text>
</comment>
<dbReference type="PANTHER" id="PTHR24082:SF482">
    <property type="entry name" value="NUCLEAR RECEPTOR"/>
    <property type="match status" value="1"/>
</dbReference>
<dbReference type="GO" id="GO:0008270">
    <property type="term" value="F:zinc ion binding"/>
    <property type="evidence" value="ECO:0007669"/>
    <property type="project" value="UniProtKB-KW"/>
</dbReference>
<feature type="region of interest" description="Disordered" evidence="10">
    <location>
        <begin position="165"/>
        <end position="197"/>
    </location>
</feature>
<dbReference type="InterPro" id="IPR001628">
    <property type="entry name" value="Znf_hrmn_rcpt"/>
</dbReference>
<dbReference type="PROSITE" id="PS00031">
    <property type="entry name" value="NUCLEAR_REC_DBD_1"/>
    <property type="match status" value="1"/>
</dbReference>
<feature type="domain" description="Nuclear receptor" evidence="11">
    <location>
        <begin position="197"/>
        <end position="274"/>
    </location>
</feature>
<dbReference type="GO" id="GO:0030154">
    <property type="term" value="P:cell differentiation"/>
    <property type="evidence" value="ECO:0007669"/>
    <property type="project" value="TreeGrafter"/>
</dbReference>
<sequence length="728" mass="83167">MCVHALYIFWRPKSAEQTALRRLSSTYFCYEKGRFLGTMHSRKDAELFLCDERSTIKLTSNQSTAYGWWSPNGNGSRLANKAVKFHNNGWNAASAQQQGLYGEFSASFSGNGVHPMNQVTLAEKKKNQTSYAGKNLIDSSYMPAQSKLVPYNNYEISEVQRLNQIMDVPDRSRKRQKGKQSDKDISDSADTDNSNGSKKCGVCGEAARSMHFGGMACDSCKAFFRRSVQSGVWKNFKCPEEQKCPVAKGNRKGCQFCRFQKCKTNGMEVSWVMSESDRMQMWKNRLAKQRQISTQKEKEVDLEGLPPSLDPDVKEDIMSLTKLQEESFASVPYPEECWGGTVESLANTFVCICQKLGTFFSKVEDFQKLCKNDQRVLLNSGIGMSIYLHGAHMYDDKTKSWPAPQCKEAFSVPPVSMDMLKEMSALPEAYNAIMKFYNKYHLELKDEIILVLLSLISFYQSDSPNFEDPKAVQDTQEKYTEYLQHYLKCKEGPTSDRALFPKLLVGLADVREIVEYHNKIDIKPSINHKEKQQLNENAVSTLTDLFLESNKEEVSQFSSILSPKEKQMKYWRGKNNSILRKEISTKGKDLSHPYTSVMFGTTIKTDLILSNPIVELERCIKEDKIDLRMRPRFEHLNSRRYEHYNHSISGNIISHHPLNTALQHQWNTARYRAQNIDHQTRMGKKKAVEVLCEVLQQISCSEDEEIIASLKASLPPDVLLKVAEKLNS</sequence>
<keyword evidence="14" id="KW-1185">Reference proteome</keyword>
<keyword evidence="1 9" id="KW-0479">Metal-binding</keyword>
<protein>
    <recommendedName>
        <fullName evidence="15">Nuclear receptor domain-containing protein</fullName>
    </recommendedName>
</protein>
<dbReference type="GO" id="GO:0005634">
    <property type="term" value="C:nucleus"/>
    <property type="evidence" value="ECO:0007669"/>
    <property type="project" value="UniProtKB-SubCell"/>
</dbReference>
<keyword evidence="7 9" id="KW-0675">Receptor</keyword>
<name>A0AAV2QTG0_MEGNR</name>
<dbReference type="GO" id="GO:0004879">
    <property type="term" value="F:nuclear receptor activity"/>
    <property type="evidence" value="ECO:0007669"/>
    <property type="project" value="TreeGrafter"/>
</dbReference>
<evidence type="ECO:0008006" key="15">
    <source>
        <dbReference type="Google" id="ProtNLM"/>
    </source>
</evidence>
<evidence type="ECO:0000256" key="8">
    <source>
        <dbReference type="ARBA" id="ARBA00023242"/>
    </source>
</evidence>
<organism evidence="13 14">
    <name type="scientific">Meganyctiphanes norvegica</name>
    <name type="common">Northern krill</name>
    <name type="synonym">Thysanopoda norvegica</name>
    <dbReference type="NCBI Taxonomy" id="48144"/>
    <lineage>
        <taxon>Eukaryota</taxon>
        <taxon>Metazoa</taxon>
        <taxon>Ecdysozoa</taxon>
        <taxon>Arthropoda</taxon>
        <taxon>Crustacea</taxon>
        <taxon>Multicrustacea</taxon>
        <taxon>Malacostraca</taxon>
        <taxon>Eumalacostraca</taxon>
        <taxon>Eucarida</taxon>
        <taxon>Euphausiacea</taxon>
        <taxon>Euphausiidae</taxon>
        <taxon>Meganyctiphanes</taxon>
    </lineage>
</organism>
<dbReference type="InterPro" id="IPR013088">
    <property type="entry name" value="Znf_NHR/GATA"/>
</dbReference>
<dbReference type="InterPro" id="IPR035500">
    <property type="entry name" value="NHR-like_dom_sf"/>
</dbReference>
<dbReference type="Gene3D" id="1.10.565.10">
    <property type="entry name" value="Retinoid X Receptor"/>
    <property type="match status" value="1"/>
</dbReference>
<dbReference type="PROSITE" id="PS51030">
    <property type="entry name" value="NUCLEAR_REC_DBD_2"/>
    <property type="match status" value="1"/>
</dbReference>
<dbReference type="PANTHER" id="PTHR24082">
    <property type="entry name" value="NUCLEAR HORMONE RECEPTOR"/>
    <property type="match status" value="1"/>
</dbReference>
<dbReference type="InterPro" id="IPR000536">
    <property type="entry name" value="Nucl_hrmn_rcpt_lig-bd"/>
</dbReference>
<evidence type="ECO:0000256" key="2">
    <source>
        <dbReference type="ARBA" id="ARBA00022771"/>
    </source>
</evidence>
<dbReference type="PROSITE" id="PS51843">
    <property type="entry name" value="NR_LBD"/>
    <property type="match status" value="1"/>
</dbReference>
<evidence type="ECO:0000256" key="9">
    <source>
        <dbReference type="RuleBase" id="RU004334"/>
    </source>
</evidence>
<comment type="subcellular location">
    <subcellularLocation>
        <location evidence="9">Nucleus</location>
    </subcellularLocation>
</comment>
<dbReference type="SUPFAM" id="SSF57716">
    <property type="entry name" value="Glucocorticoid receptor-like (DNA-binding domain)"/>
    <property type="match status" value="1"/>
</dbReference>
<feature type="non-terminal residue" evidence="13">
    <location>
        <position position="728"/>
    </location>
</feature>
<dbReference type="InterPro" id="IPR050234">
    <property type="entry name" value="Nuclear_hormone_rcpt_NR1"/>
</dbReference>
<dbReference type="PRINTS" id="PR00047">
    <property type="entry name" value="STROIDFINGER"/>
</dbReference>
<evidence type="ECO:0000256" key="5">
    <source>
        <dbReference type="ARBA" id="ARBA00023125"/>
    </source>
</evidence>
<keyword evidence="8 9" id="KW-0539">Nucleus</keyword>
<evidence type="ECO:0000256" key="4">
    <source>
        <dbReference type="ARBA" id="ARBA00023015"/>
    </source>
</evidence>
<evidence type="ECO:0000256" key="6">
    <source>
        <dbReference type="ARBA" id="ARBA00023163"/>
    </source>
</evidence>
<accession>A0AAV2QTG0</accession>
<evidence type="ECO:0000256" key="10">
    <source>
        <dbReference type="SAM" id="MobiDB-lite"/>
    </source>
</evidence>
<dbReference type="Gene3D" id="3.30.50.10">
    <property type="entry name" value="Erythroid Transcription Factor GATA-1, subunit A"/>
    <property type="match status" value="1"/>
</dbReference>
<dbReference type="AlphaFoldDB" id="A0AAV2QTG0"/>
<dbReference type="SUPFAM" id="SSF48508">
    <property type="entry name" value="Nuclear receptor ligand-binding domain"/>
    <property type="match status" value="1"/>
</dbReference>
<evidence type="ECO:0000313" key="14">
    <source>
        <dbReference type="Proteomes" id="UP001497623"/>
    </source>
</evidence>
<evidence type="ECO:0000256" key="1">
    <source>
        <dbReference type="ARBA" id="ARBA00022723"/>
    </source>
</evidence>
<dbReference type="Pfam" id="PF00104">
    <property type="entry name" value="Hormone_recep"/>
    <property type="match status" value="1"/>
</dbReference>
<evidence type="ECO:0000256" key="7">
    <source>
        <dbReference type="ARBA" id="ARBA00023170"/>
    </source>
</evidence>
<dbReference type="GO" id="GO:0000122">
    <property type="term" value="P:negative regulation of transcription by RNA polymerase II"/>
    <property type="evidence" value="ECO:0007669"/>
    <property type="project" value="TreeGrafter"/>
</dbReference>
<dbReference type="SMART" id="SM00430">
    <property type="entry name" value="HOLI"/>
    <property type="match status" value="1"/>
</dbReference>
<evidence type="ECO:0000313" key="13">
    <source>
        <dbReference type="EMBL" id="CAL4096185.1"/>
    </source>
</evidence>
<dbReference type="GO" id="GO:0045944">
    <property type="term" value="P:positive regulation of transcription by RNA polymerase II"/>
    <property type="evidence" value="ECO:0007669"/>
    <property type="project" value="TreeGrafter"/>
</dbReference>